<name>A0A1D3K7N8_PSEVE</name>
<gene>
    <name evidence="1" type="ORF">PVE_R2G0192</name>
</gene>
<sequence>MTELKTSCRAGGIELPHPNAIPIALCFGRNLHSKIVLDVVGTRYPKHTSRIP</sequence>
<dbReference type="AlphaFoldDB" id="A0A1D3K7N8"/>
<accession>A0A1D3K7N8</accession>
<protein>
    <submittedName>
        <fullName evidence="1">Uncharacterized protein</fullName>
    </submittedName>
</protein>
<proteinExistence type="predicted"/>
<organism evidence="1 2">
    <name type="scientific">Pseudomonas veronii 1YdBTEX2</name>
    <dbReference type="NCBI Taxonomy" id="1295141"/>
    <lineage>
        <taxon>Bacteria</taxon>
        <taxon>Pseudomonadati</taxon>
        <taxon>Pseudomonadota</taxon>
        <taxon>Gammaproteobacteria</taxon>
        <taxon>Pseudomonadales</taxon>
        <taxon>Pseudomonadaceae</taxon>
        <taxon>Pseudomonas</taxon>
    </lineage>
</organism>
<dbReference type="Proteomes" id="UP000245431">
    <property type="component" value="Chromosome PVE_r2"/>
</dbReference>
<evidence type="ECO:0000313" key="1">
    <source>
        <dbReference type="EMBL" id="SBW84221.1"/>
    </source>
</evidence>
<evidence type="ECO:0000313" key="2">
    <source>
        <dbReference type="Proteomes" id="UP000245431"/>
    </source>
</evidence>
<reference evidence="2" key="1">
    <citation type="submission" date="2016-07" db="EMBL/GenBank/DDBJ databases">
        <authorList>
            <person name="Florea S."/>
            <person name="Webb J.S."/>
            <person name="Jaromczyk J."/>
            <person name="Schardl C.L."/>
        </authorList>
    </citation>
    <scope>NUCLEOTIDE SEQUENCE [LARGE SCALE GENOMIC DNA]</scope>
    <source>
        <strain evidence="2">1YdBTEX2</strain>
    </source>
</reference>
<dbReference type="EMBL" id="LT599584">
    <property type="protein sequence ID" value="SBW84221.1"/>
    <property type="molecule type" value="Genomic_DNA"/>
</dbReference>